<dbReference type="EMBL" id="VTPC01000561">
    <property type="protein sequence ID" value="KAF2905335.1"/>
    <property type="molecule type" value="Genomic_DNA"/>
</dbReference>
<evidence type="ECO:0000256" key="1">
    <source>
        <dbReference type="ARBA" id="ARBA00004141"/>
    </source>
</evidence>
<gene>
    <name evidence="8" type="ORF">ILUMI_00837</name>
</gene>
<evidence type="ECO:0000256" key="2">
    <source>
        <dbReference type="ARBA" id="ARBA00022692"/>
    </source>
</evidence>
<dbReference type="GO" id="GO:0007166">
    <property type="term" value="P:cell surface receptor signaling pathway"/>
    <property type="evidence" value="ECO:0007669"/>
    <property type="project" value="InterPro"/>
</dbReference>
<dbReference type="InterPro" id="IPR051384">
    <property type="entry name" value="Mth_GPCR"/>
</dbReference>
<dbReference type="InterPro" id="IPR000832">
    <property type="entry name" value="GPCR_2_secretin-like"/>
</dbReference>
<dbReference type="Pfam" id="PF00002">
    <property type="entry name" value="7tm_2"/>
    <property type="match status" value="1"/>
</dbReference>
<evidence type="ECO:0000256" key="5">
    <source>
        <dbReference type="SAM" id="Phobius"/>
    </source>
</evidence>
<feature type="transmembrane region" description="Helical" evidence="5">
    <location>
        <begin position="267"/>
        <end position="292"/>
    </location>
</feature>
<keyword evidence="9" id="KW-1185">Reference proteome</keyword>
<evidence type="ECO:0000256" key="3">
    <source>
        <dbReference type="ARBA" id="ARBA00022989"/>
    </source>
</evidence>
<evidence type="ECO:0000256" key="6">
    <source>
        <dbReference type="SAM" id="SignalP"/>
    </source>
</evidence>
<keyword evidence="6" id="KW-0732">Signal</keyword>
<comment type="caution">
    <text evidence="8">The sequence shown here is derived from an EMBL/GenBank/DDBJ whole genome shotgun (WGS) entry which is preliminary data.</text>
</comment>
<protein>
    <recommendedName>
        <fullName evidence="7">G-protein coupled receptors family 2 profile 2 domain-containing protein</fullName>
    </recommendedName>
</protein>
<feature type="transmembrane region" description="Helical" evidence="5">
    <location>
        <begin position="118"/>
        <end position="143"/>
    </location>
</feature>
<feature type="transmembrane region" description="Helical" evidence="5">
    <location>
        <begin position="347"/>
        <end position="370"/>
    </location>
</feature>
<dbReference type="Gene3D" id="1.20.1070.10">
    <property type="entry name" value="Rhodopsin 7-helix transmembrane proteins"/>
    <property type="match status" value="1"/>
</dbReference>
<feature type="transmembrane region" description="Helical" evidence="5">
    <location>
        <begin position="225"/>
        <end position="247"/>
    </location>
</feature>
<dbReference type="PANTHER" id="PTHR47154:SF2">
    <property type="entry name" value="G-PROTEIN COUPLED RECEPTOR MTH-RELATED"/>
    <property type="match status" value="1"/>
</dbReference>
<keyword evidence="3 5" id="KW-1133">Transmembrane helix</keyword>
<keyword evidence="4 5" id="KW-0472">Membrane</keyword>
<evidence type="ECO:0000256" key="4">
    <source>
        <dbReference type="ARBA" id="ARBA00023136"/>
    </source>
</evidence>
<dbReference type="OrthoDB" id="6134459at2759"/>
<organism evidence="8 9">
    <name type="scientific">Ignelater luminosus</name>
    <name type="common">Cucubano</name>
    <name type="synonym">Pyrophorus luminosus</name>
    <dbReference type="NCBI Taxonomy" id="2038154"/>
    <lineage>
        <taxon>Eukaryota</taxon>
        <taxon>Metazoa</taxon>
        <taxon>Ecdysozoa</taxon>
        <taxon>Arthropoda</taxon>
        <taxon>Hexapoda</taxon>
        <taxon>Insecta</taxon>
        <taxon>Pterygota</taxon>
        <taxon>Neoptera</taxon>
        <taxon>Endopterygota</taxon>
        <taxon>Coleoptera</taxon>
        <taxon>Polyphaga</taxon>
        <taxon>Elateriformia</taxon>
        <taxon>Elateroidea</taxon>
        <taxon>Elateridae</taxon>
        <taxon>Agrypninae</taxon>
        <taxon>Pyrophorini</taxon>
        <taxon>Ignelater</taxon>
    </lineage>
</organism>
<accession>A0A8K0DRW2</accession>
<name>A0A8K0DRW2_IGNLU</name>
<evidence type="ECO:0000313" key="8">
    <source>
        <dbReference type="EMBL" id="KAF2905335.1"/>
    </source>
</evidence>
<dbReference type="GO" id="GO:0005886">
    <property type="term" value="C:plasma membrane"/>
    <property type="evidence" value="ECO:0007669"/>
    <property type="project" value="TreeGrafter"/>
</dbReference>
<evidence type="ECO:0000259" key="7">
    <source>
        <dbReference type="PROSITE" id="PS50261"/>
    </source>
</evidence>
<feature type="transmembrane region" description="Helical" evidence="5">
    <location>
        <begin position="155"/>
        <end position="179"/>
    </location>
</feature>
<dbReference type="Proteomes" id="UP000801492">
    <property type="component" value="Unassembled WGS sequence"/>
</dbReference>
<sequence>MHIILLFLFLCNNLRYSNAFTKCCQENNIIVNGSCWDGSNLTSLSCEDLKLMGPNQKPPRILEINNDDTLLITDVEESGYYQVDSDKYCITKEEENGTDVALVCIEKNKTLTEPVLVVFYYLKVVCSLVSVVFTLSVFIIYVFTPTLQDVEGICIINFVASLSVAFMMILLGPLISFINPYPCDTISFIFYTGTLSTINWMSVLSFHSWRITIRPIFQTQMKWTVLYCCYGYGIPLLLVTTALIVHHTQTRDLTTGETQCLVEMGNLLIFVYFYGPILMMIFISVVLQIWVAKKVWMDIDKRDDSHSVVRLRKKSLMYGHLVLVIGTSYILDTISYATMLINDYLDYFWHLSDCRTLLLGGVIFFIFVVFRNKVLKALSKKGLFCLKFPKKWEKLIDEESEHIETEEAVLTRDSTGL</sequence>
<feature type="transmembrane region" description="Helical" evidence="5">
    <location>
        <begin position="320"/>
        <end position="341"/>
    </location>
</feature>
<feature type="chain" id="PRO_5035471407" description="G-protein coupled receptors family 2 profile 2 domain-containing protein" evidence="6">
    <location>
        <begin position="20"/>
        <end position="417"/>
    </location>
</feature>
<dbReference type="GO" id="GO:0008528">
    <property type="term" value="F:G protein-coupled peptide receptor activity"/>
    <property type="evidence" value="ECO:0007669"/>
    <property type="project" value="TreeGrafter"/>
</dbReference>
<keyword evidence="2 5" id="KW-0812">Transmembrane</keyword>
<dbReference type="PROSITE" id="PS50261">
    <property type="entry name" value="G_PROTEIN_RECEP_F2_4"/>
    <property type="match status" value="1"/>
</dbReference>
<feature type="transmembrane region" description="Helical" evidence="5">
    <location>
        <begin position="185"/>
        <end position="204"/>
    </location>
</feature>
<reference evidence="8" key="1">
    <citation type="submission" date="2019-08" db="EMBL/GenBank/DDBJ databases">
        <title>The genome of the North American firefly Photinus pyralis.</title>
        <authorList>
            <consortium name="Photinus pyralis genome working group"/>
            <person name="Fallon T.R."/>
            <person name="Sander Lower S.E."/>
            <person name="Weng J.-K."/>
        </authorList>
    </citation>
    <scope>NUCLEOTIDE SEQUENCE</scope>
    <source>
        <strain evidence="8">TRF0915ILg1</strain>
        <tissue evidence="8">Whole body</tissue>
    </source>
</reference>
<dbReference type="AlphaFoldDB" id="A0A8K0DRW2"/>
<comment type="subcellular location">
    <subcellularLocation>
        <location evidence="1">Membrane</location>
        <topology evidence="1">Multi-pass membrane protein</topology>
    </subcellularLocation>
</comment>
<proteinExistence type="predicted"/>
<evidence type="ECO:0000313" key="9">
    <source>
        <dbReference type="Proteomes" id="UP000801492"/>
    </source>
</evidence>
<dbReference type="PANTHER" id="PTHR47154">
    <property type="entry name" value="G-PROTEIN COUPLED RECEPTOR MTH-RELATED"/>
    <property type="match status" value="1"/>
</dbReference>
<dbReference type="SUPFAM" id="SSF81321">
    <property type="entry name" value="Family A G protein-coupled receptor-like"/>
    <property type="match status" value="1"/>
</dbReference>
<dbReference type="InterPro" id="IPR017981">
    <property type="entry name" value="GPCR_2-like_7TM"/>
</dbReference>
<feature type="signal peptide" evidence="6">
    <location>
        <begin position="1"/>
        <end position="19"/>
    </location>
</feature>
<feature type="domain" description="G-protein coupled receptors family 2 profile 2" evidence="7">
    <location>
        <begin position="116"/>
        <end position="372"/>
    </location>
</feature>